<keyword evidence="1" id="KW-1133">Transmembrane helix</keyword>
<accession>A0A2G9ZCE6</accession>
<evidence type="ECO:0000256" key="1">
    <source>
        <dbReference type="SAM" id="Phobius"/>
    </source>
</evidence>
<evidence type="ECO:0000313" key="3">
    <source>
        <dbReference type="Proteomes" id="UP000228812"/>
    </source>
</evidence>
<evidence type="ECO:0000313" key="2">
    <source>
        <dbReference type="EMBL" id="PIP30018.1"/>
    </source>
</evidence>
<dbReference type="AlphaFoldDB" id="A0A2G9ZCE6"/>
<feature type="transmembrane region" description="Helical" evidence="1">
    <location>
        <begin position="20"/>
        <end position="38"/>
    </location>
</feature>
<reference evidence="2 3" key="1">
    <citation type="submission" date="2017-09" db="EMBL/GenBank/DDBJ databases">
        <title>Depth-based differentiation of microbial function through sediment-hosted aquifers and enrichment of novel symbionts in the deep terrestrial subsurface.</title>
        <authorList>
            <person name="Probst A.J."/>
            <person name="Ladd B."/>
            <person name="Jarett J.K."/>
            <person name="Geller-Mcgrath D.E."/>
            <person name="Sieber C.M."/>
            <person name="Emerson J.B."/>
            <person name="Anantharaman K."/>
            <person name="Thomas B.C."/>
            <person name="Malmstrom R."/>
            <person name="Stieglmeier M."/>
            <person name="Klingl A."/>
            <person name="Woyke T."/>
            <person name="Ryan C.M."/>
            <person name="Banfield J.F."/>
        </authorList>
    </citation>
    <scope>NUCLEOTIDE SEQUENCE [LARGE SCALE GENOMIC DNA]</scope>
    <source>
        <strain evidence="2">CG23_combo_of_CG06-09_8_20_14_all_54_14</strain>
    </source>
</reference>
<organism evidence="2 3">
    <name type="scientific">Candidatus Jorgensenbacteria bacterium CG23_combo_of_CG06-09_8_20_14_all_54_14</name>
    <dbReference type="NCBI Taxonomy" id="1974595"/>
    <lineage>
        <taxon>Bacteria</taxon>
        <taxon>Candidatus Joergenseniibacteriota</taxon>
    </lineage>
</organism>
<proteinExistence type="predicted"/>
<dbReference type="Proteomes" id="UP000228812">
    <property type="component" value="Unassembled WGS sequence"/>
</dbReference>
<protein>
    <recommendedName>
        <fullName evidence="4">Type II secretion system protein</fullName>
    </recommendedName>
</protein>
<keyword evidence="1" id="KW-0472">Membrane</keyword>
<comment type="caution">
    <text evidence="2">The sequence shown here is derived from an EMBL/GenBank/DDBJ whole genome shotgun (WGS) entry which is preliminary data.</text>
</comment>
<dbReference type="EMBL" id="PCRZ01000017">
    <property type="protein sequence ID" value="PIP30018.1"/>
    <property type="molecule type" value="Genomic_DNA"/>
</dbReference>
<sequence length="168" mass="17871">MTRKALRVFGGREGSFLVESIVALSLVVVGILGIVVLLTRSLGLTANVVQRAVATYLAAEGIEVTKNIIDTAIAKGGGWSSISSIPSAFEVEYGSASPAALSGDARPLRFNPADGIYSYGGVQETPFRRTVTASVAGDKATVNAVVKWSVRGTDETLNLEDHFWNWRQ</sequence>
<name>A0A2G9ZCE6_9BACT</name>
<evidence type="ECO:0008006" key="4">
    <source>
        <dbReference type="Google" id="ProtNLM"/>
    </source>
</evidence>
<gene>
    <name evidence="2" type="ORF">COX26_00910</name>
</gene>
<keyword evidence="1" id="KW-0812">Transmembrane</keyword>